<keyword evidence="6" id="KW-1185">Reference proteome</keyword>
<dbReference type="EMBL" id="FNPD01000002">
    <property type="protein sequence ID" value="SDX76330.1"/>
    <property type="molecule type" value="Genomic_DNA"/>
</dbReference>
<accession>A0A1H3ECJ8</accession>
<proteinExistence type="inferred from homology"/>
<dbReference type="InterPro" id="IPR007394">
    <property type="entry name" value="UPF0122"/>
</dbReference>
<organism evidence="5 6">
    <name type="scientific">Acetomicrobium thermoterrenum DSM 13490</name>
    <dbReference type="NCBI Taxonomy" id="1120987"/>
    <lineage>
        <taxon>Bacteria</taxon>
        <taxon>Thermotogati</taxon>
        <taxon>Synergistota</taxon>
        <taxon>Synergistia</taxon>
        <taxon>Synergistales</taxon>
        <taxon>Acetomicrobiaceae</taxon>
        <taxon>Acetomicrobium</taxon>
    </lineage>
</organism>
<comment type="similarity">
    <text evidence="1 3">Belongs to the UPF0122 family.</text>
</comment>
<dbReference type="InterPro" id="IPR036388">
    <property type="entry name" value="WH-like_DNA-bd_sf"/>
</dbReference>
<dbReference type="InterPro" id="IPR013324">
    <property type="entry name" value="RNA_pol_sigma_r3/r4-like"/>
</dbReference>
<dbReference type="AlphaFoldDB" id="A0A1H3ECJ8"/>
<dbReference type="PANTHER" id="PTHR40083">
    <property type="entry name" value="UPF0122 PROTEIN CBO2450/CLC_2298"/>
    <property type="match status" value="1"/>
</dbReference>
<name>A0A1H3ECJ8_9BACT</name>
<sequence length="126" mass="14799">MADKCEDFLKSRIEMSLLYDIYGGLLTDKQRKAFELHEMSDWSLSEVADAIEVSRQGVFELLQRARKRLVEIEEVVGFKRTLLALEEYKKNLEKLLDQHEKELSEEFKSKMSELLSELRKIGDQDV</sequence>
<evidence type="ECO:0000256" key="3">
    <source>
        <dbReference type="HAMAP-Rule" id="MF_00245"/>
    </source>
</evidence>
<evidence type="ECO:0000313" key="6">
    <source>
        <dbReference type="Proteomes" id="UP000199266"/>
    </source>
</evidence>
<comment type="function">
    <text evidence="2 3">Might take part in the signal recognition particle (SRP) pathway. This is inferred from the conservation of its genetic proximity to ftsY/ffh. May be a regulatory protein.</text>
</comment>
<dbReference type="Proteomes" id="UP000199266">
    <property type="component" value="Unassembled WGS sequence"/>
</dbReference>
<keyword evidence="4" id="KW-0175">Coiled coil</keyword>
<evidence type="ECO:0000313" key="5">
    <source>
        <dbReference type="EMBL" id="SDX76330.1"/>
    </source>
</evidence>
<dbReference type="Gene3D" id="1.10.10.10">
    <property type="entry name" value="Winged helix-like DNA-binding domain superfamily/Winged helix DNA-binding domain"/>
    <property type="match status" value="1"/>
</dbReference>
<dbReference type="SUPFAM" id="SSF88659">
    <property type="entry name" value="Sigma3 and sigma4 domains of RNA polymerase sigma factors"/>
    <property type="match status" value="1"/>
</dbReference>
<dbReference type="PANTHER" id="PTHR40083:SF1">
    <property type="entry name" value="UPF0122 PROTEIN YLXM"/>
    <property type="match status" value="1"/>
</dbReference>
<evidence type="ECO:0000256" key="2">
    <source>
        <dbReference type="ARBA" id="ARBA00024764"/>
    </source>
</evidence>
<evidence type="ECO:0000256" key="4">
    <source>
        <dbReference type="SAM" id="Coils"/>
    </source>
</evidence>
<dbReference type="RefSeq" id="WP_091460429.1">
    <property type="nucleotide sequence ID" value="NZ_FNPD01000002.1"/>
</dbReference>
<gene>
    <name evidence="5" type="ORF">SAMN03080603_00566</name>
</gene>
<reference evidence="6" key="1">
    <citation type="submission" date="2016-10" db="EMBL/GenBank/DDBJ databases">
        <authorList>
            <person name="Varghese N."/>
            <person name="Submissions S."/>
        </authorList>
    </citation>
    <scope>NUCLEOTIDE SEQUENCE [LARGE SCALE GENOMIC DNA]</scope>
    <source>
        <strain evidence="6">DSM 13490</strain>
    </source>
</reference>
<feature type="coiled-coil region" evidence="4">
    <location>
        <begin position="78"/>
        <end position="109"/>
    </location>
</feature>
<protein>
    <recommendedName>
        <fullName evidence="3">UPF0122 protein SAMN03080603_00566</fullName>
    </recommendedName>
</protein>
<evidence type="ECO:0000256" key="1">
    <source>
        <dbReference type="ARBA" id="ARBA00008720"/>
    </source>
</evidence>
<dbReference type="HAMAP" id="MF_00245">
    <property type="entry name" value="UPF0122"/>
    <property type="match status" value="1"/>
</dbReference>
<dbReference type="Pfam" id="PF04297">
    <property type="entry name" value="UPF0122"/>
    <property type="match status" value="1"/>
</dbReference>